<comment type="caution">
    <text evidence="3">The sequence shown here is derived from an EMBL/GenBank/DDBJ whole genome shotgun (WGS) entry which is preliminary data.</text>
</comment>
<accession>A0A507BQN7</accession>
<dbReference type="RefSeq" id="XP_031021873.1">
    <property type="nucleotide sequence ID" value="XM_031172149.1"/>
</dbReference>
<evidence type="ECO:0000313" key="4">
    <source>
        <dbReference type="Proteomes" id="UP000319731"/>
    </source>
</evidence>
<feature type="compositionally biased region" description="Basic and acidic residues" evidence="1">
    <location>
        <begin position="95"/>
        <end position="104"/>
    </location>
</feature>
<dbReference type="AlphaFoldDB" id="A0A507BQN7"/>
<feature type="domain" description="Gag1-like clamp" evidence="2">
    <location>
        <begin position="117"/>
        <end position="195"/>
    </location>
</feature>
<proteinExistence type="predicted"/>
<reference evidence="3 4" key="1">
    <citation type="journal article" date="2019" name="Sci. Rep.">
        <title>Comparative genomics of chytrid fungi reveal insights into the obligate biotrophic and pathogenic lifestyle of Synchytrium endobioticum.</title>
        <authorList>
            <person name="van de Vossenberg B.T.L.H."/>
            <person name="Warris S."/>
            <person name="Nguyen H.D.T."/>
            <person name="van Gent-Pelzer M.P.E."/>
            <person name="Joly D.L."/>
            <person name="van de Geest H.C."/>
            <person name="Bonants P.J.M."/>
            <person name="Smith D.S."/>
            <person name="Levesque C.A."/>
            <person name="van der Lee T.A.J."/>
        </authorList>
    </citation>
    <scope>NUCLEOTIDE SEQUENCE [LARGE SCALE GENOMIC DNA]</scope>
    <source>
        <strain evidence="3 4">JEL517</strain>
    </source>
</reference>
<evidence type="ECO:0000256" key="1">
    <source>
        <dbReference type="SAM" id="MobiDB-lite"/>
    </source>
</evidence>
<dbReference type="EMBL" id="QEAO01000092">
    <property type="protein sequence ID" value="TPX30142.1"/>
    <property type="molecule type" value="Genomic_DNA"/>
</dbReference>
<feature type="region of interest" description="Disordered" evidence="1">
    <location>
        <begin position="39"/>
        <end position="107"/>
    </location>
</feature>
<evidence type="ECO:0000313" key="3">
    <source>
        <dbReference type="EMBL" id="TPX30142.1"/>
    </source>
</evidence>
<protein>
    <recommendedName>
        <fullName evidence="2">Gag1-like clamp domain-containing protein</fullName>
    </recommendedName>
</protein>
<dbReference type="GeneID" id="42007446"/>
<organism evidence="3 4">
    <name type="scientific">Synchytrium microbalum</name>
    <dbReference type="NCBI Taxonomy" id="1806994"/>
    <lineage>
        <taxon>Eukaryota</taxon>
        <taxon>Fungi</taxon>
        <taxon>Fungi incertae sedis</taxon>
        <taxon>Chytridiomycota</taxon>
        <taxon>Chytridiomycota incertae sedis</taxon>
        <taxon>Chytridiomycetes</taxon>
        <taxon>Synchytriales</taxon>
        <taxon>Synchytriaceae</taxon>
        <taxon>Synchytrium</taxon>
    </lineage>
</organism>
<feature type="compositionally biased region" description="Polar residues" evidence="1">
    <location>
        <begin position="63"/>
        <end position="72"/>
    </location>
</feature>
<gene>
    <name evidence="3" type="ORF">SmJEL517_g06223</name>
</gene>
<feature type="compositionally biased region" description="Low complexity" evidence="1">
    <location>
        <begin position="73"/>
        <end position="85"/>
    </location>
</feature>
<dbReference type="OrthoDB" id="5576875at2759"/>
<dbReference type="Pfam" id="PF13259">
    <property type="entry name" value="clamp_Gag1-like"/>
    <property type="match status" value="1"/>
</dbReference>
<evidence type="ECO:0000259" key="2">
    <source>
        <dbReference type="Pfam" id="PF13259"/>
    </source>
</evidence>
<keyword evidence="4" id="KW-1185">Reference proteome</keyword>
<dbReference type="Proteomes" id="UP000319731">
    <property type="component" value="Unassembled WGS sequence"/>
</dbReference>
<name>A0A507BQN7_9FUNG</name>
<dbReference type="InterPro" id="IPR025124">
    <property type="entry name" value="Gag1-like_clamp"/>
</dbReference>
<sequence>MKVATRMNSLPSYSIGYMNNTPPGITTFINNEHSQHHTRANLGSISPTASSTSTVDSTELRNSDTTSVISLPNNNNTTTANSVSPPASPPPTLSHNDHHMHDPHTTQPAINDGAPQMGLSHWEQQRNHWRRNHQEYNENSFESFRSHPALEAVEEAHYETIFSSIVHNQRRFARPVPLDFVTTVLVHGWKAEGLFTPPPGYDAQQQS</sequence>
<feature type="compositionally biased region" description="Polar residues" evidence="1">
    <location>
        <begin position="41"/>
        <end position="57"/>
    </location>
</feature>